<evidence type="ECO:0000313" key="2">
    <source>
        <dbReference type="EMBL" id="CZR55837.1"/>
    </source>
</evidence>
<evidence type="ECO:0000313" key="3">
    <source>
        <dbReference type="Proteomes" id="UP000184330"/>
    </source>
</evidence>
<dbReference type="InterPro" id="IPR045518">
    <property type="entry name" value="2EXR"/>
</dbReference>
<sequence>MNINERESYAGEFEAKQSGNANVIEAELLSKNLHASVIQAPSTQCVPSIETMDQSIFKIVPVLLEDSTAVFSVFENELPDRDQVLYIQLGKDLDIFERFSKLPIEIRLRIWRFTFPNDRHMCMDTESSISHSSYKP</sequence>
<evidence type="ECO:0000259" key="1">
    <source>
        <dbReference type="Pfam" id="PF20150"/>
    </source>
</evidence>
<name>A0A1L7WSV0_9HELO</name>
<reference evidence="2 3" key="1">
    <citation type="submission" date="2016-03" db="EMBL/GenBank/DDBJ databases">
        <authorList>
            <person name="Ploux O."/>
        </authorList>
    </citation>
    <scope>NUCLEOTIDE SEQUENCE [LARGE SCALE GENOMIC DNA]</scope>
    <source>
        <strain evidence="2 3">UAMH 11012</strain>
    </source>
</reference>
<feature type="domain" description="2EXR" evidence="1">
    <location>
        <begin position="96"/>
        <end position="126"/>
    </location>
</feature>
<protein>
    <recommendedName>
        <fullName evidence="1">2EXR domain-containing protein</fullName>
    </recommendedName>
</protein>
<dbReference type="Pfam" id="PF20150">
    <property type="entry name" value="2EXR"/>
    <property type="match status" value="1"/>
</dbReference>
<dbReference type="EMBL" id="FJOG01000007">
    <property type="protein sequence ID" value="CZR55837.1"/>
    <property type="molecule type" value="Genomic_DNA"/>
</dbReference>
<keyword evidence="3" id="KW-1185">Reference proteome</keyword>
<accession>A0A1L7WSV0</accession>
<organism evidence="2 3">
    <name type="scientific">Phialocephala subalpina</name>
    <dbReference type="NCBI Taxonomy" id="576137"/>
    <lineage>
        <taxon>Eukaryota</taxon>
        <taxon>Fungi</taxon>
        <taxon>Dikarya</taxon>
        <taxon>Ascomycota</taxon>
        <taxon>Pezizomycotina</taxon>
        <taxon>Leotiomycetes</taxon>
        <taxon>Helotiales</taxon>
        <taxon>Mollisiaceae</taxon>
        <taxon>Phialocephala</taxon>
        <taxon>Phialocephala fortinii species complex</taxon>
    </lineage>
</organism>
<dbReference type="OrthoDB" id="3530648at2759"/>
<gene>
    <name evidence="2" type="ORF">PAC_05725</name>
</gene>
<dbReference type="AlphaFoldDB" id="A0A1L7WSV0"/>
<proteinExistence type="predicted"/>
<dbReference type="Proteomes" id="UP000184330">
    <property type="component" value="Unassembled WGS sequence"/>
</dbReference>